<dbReference type="InterPro" id="IPR002934">
    <property type="entry name" value="Polymerase_NTP_transf_dom"/>
</dbReference>
<keyword evidence="12" id="KW-0460">Magnesium</keyword>
<dbReference type="GO" id="GO:0005524">
    <property type="term" value="F:ATP binding"/>
    <property type="evidence" value="ECO:0007669"/>
    <property type="project" value="UniProtKB-KW"/>
</dbReference>
<proteinExistence type="inferred from homology"/>
<dbReference type="InterPro" id="IPR043519">
    <property type="entry name" value="NT_sf"/>
</dbReference>
<evidence type="ECO:0000259" key="15">
    <source>
        <dbReference type="Pfam" id="PF01326"/>
    </source>
</evidence>
<comment type="similarity">
    <text evidence="4">Belongs to the PEP-utilizing enzyme family.</text>
</comment>
<comment type="pathway">
    <text evidence="3">Carbohydrate biosynthesis; gluconeogenesis.</text>
</comment>
<sequence>MNRYKNISKDVLVERAKELECLYLIDEVLAEDPLSEALIKITKIIPLGFRNIIECVAVIQVNDQLYETKPITEKGDELVVRIKINNENIGYIKVMYPYHTFPDGEQVFLPQEIKLLNTIANRISDCIQNLNHKNIDDYRKKWETIIDLLHRTDPDMLLYVCEKMLALLANTNQNLILDIYQKMDWMRYTHHGEINFPLETIPEVDVNRLCQILFQSARNCLTDAQIYDYTSLWIYQGKTYELIKTVDKKDADVKIILKALNQYRKAVQNNEMSSEATRRWLTVELVRRFITDNPKSIAIAQKYITVEAFCDLLDSFICSPNSIGKIGGKGTGFFLAHQIIDAHKEENDLLSNVRFPRTWYISSDELTNLIENNGLDELNEHKYLDIIEIRTSYPRIIQMLKSSNFSSYVLNDLNQILEHCQDKPLIVRSSSLLEDQINSAFSGKYKSLFITNTGTKAERQKQLVQGILEVYASMFNPDSIQYRKERNLLDCSEQMGIMIQEVVGTKVGPYYFPLFAGVAFSNNELRWSPRLKREDGLIRLVMGLGTRAVDRVGDDYPTLISPGQPNLRVNQQPRELKKYSPQMMDVIDIEHNRFLTLPISEVIKEYGYEIPCLNYVASVLNNDIITDLNRFTTDLKSADIIITFDGMNKKTTILKQIQAIMSLLQEKLGYPVDIEFASDGEAIYLLQCRPQSRSRDNTPAAIPSNIPAQSTVFTANKYISNGKVTGIRSVVYIDPVGYSKLEKYEDLISVGSAVSEINRILPRRSFILMGPGRWGSRGDIKLGVPIAYSDINNCAMLIEIAQKESKYQPELSFGTHFFQDLVEENIKYLPLYPEDSNVIFNKAFFLSTKNALRNILPNYAYLEDVIKVVQIEENFYGQEMIVLMNADLEKAIAYIEPPAQLTAIQNTNMADIENELAESEDQGWKWRHYMAERIAAQIDMEALGIKGIYLFGSTNNCTARLNSDIDLLIHIDASDEQKQQLTTWLNGWSIALSEMNYLKTGYKSDGLLDVHYITDQDIRDKTSYAIKINSIYDPAHPLRVRN</sequence>
<keyword evidence="10" id="KW-0418">Kinase</keyword>
<feature type="domain" description="Polymerase nucleotidyl transferase" evidence="16">
    <location>
        <begin position="945"/>
        <end position="999"/>
    </location>
</feature>
<dbReference type="Proteomes" id="UP000574276">
    <property type="component" value="Unassembled WGS sequence"/>
</dbReference>
<dbReference type="RefSeq" id="WP_228353631.1">
    <property type="nucleotide sequence ID" value="NZ_JACEGA010000001.1"/>
</dbReference>
<evidence type="ECO:0000256" key="10">
    <source>
        <dbReference type="ARBA" id="ARBA00022777"/>
    </source>
</evidence>
<name>A0A839K293_9FIRM</name>
<dbReference type="InterPro" id="IPR013815">
    <property type="entry name" value="ATP_grasp_subdomain_1"/>
</dbReference>
<dbReference type="Gene3D" id="3.30.470.20">
    <property type="entry name" value="ATP-grasp fold, B domain"/>
    <property type="match status" value="1"/>
</dbReference>
<accession>A0A839K293</accession>
<gene>
    <name evidence="17" type="ORF">H0486_14225</name>
</gene>
<evidence type="ECO:0000259" key="16">
    <source>
        <dbReference type="Pfam" id="PF01909"/>
    </source>
</evidence>
<dbReference type="CDD" id="cd05403">
    <property type="entry name" value="NT_KNTase_like"/>
    <property type="match status" value="1"/>
</dbReference>
<dbReference type="Pfam" id="PF01909">
    <property type="entry name" value="NTP_transf_2"/>
    <property type="match status" value="1"/>
</dbReference>
<evidence type="ECO:0000256" key="8">
    <source>
        <dbReference type="ARBA" id="ARBA00022723"/>
    </source>
</evidence>
<comment type="catalytic activity">
    <reaction evidence="14">
        <text>pyruvate + ATP + H2O = phosphoenolpyruvate + AMP + phosphate + 2 H(+)</text>
        <dbReference type="Rhea" id="RHEA:11364"/>
        <dbReference type="ChEBI" id="CHEBI:15361"/>
        <dbReference type="ChEBI" id="CHEBI:15377"/>
        <dbReference type="ChEBI" id="CHEBI:15378"/>
        <dbReference type="ChEBI" id="CHEBI:30616"/>
        <dbReference type="ChEBI" id="CHEBI:43474"/>
        <dbReference type="ChEBI" id="CHEBI:58702"/>
        <dbReference type="ChEBI" id="CHEBI:456215"/>
        <dbReference type="EC" id="2.7.9.2"/>
    </reaction>
</comment>
<evidence type="ECO:0000256" key="11">
    <source>
        <dbReference type="ARBA" id="ARBA00022840"/>
    </source>
</evidence>
<reference evidence="17 18" key="1">
    <citation type="submission" date="2020-07" db="EMBL/GenBank/DDBJ databases">
        <title>Characterization and genome sequencing of isolate MD1, a novel member within the family Lachnospiraceae.</title>
        <authorList>
            <person name="Rettenmaier R."/>
            <person name="Di Bello L."/>
            <person name="Zinser C."/>
            <person name="Scheitz K."/>
            <person name="Liebl W."/>
            <person name="Zverlov V."/>
        </authorList>
    </citation>
    <scope>NUCLEOTIDE SEQUENCE [LARGE SCALE GENOMIC DNA]</scope>
    <source>
        <strain evidence="17 18">MD1</strain>
    </source>
</reference>
<evidence type="ECO:0000256" key="6">
    <source>
        <dbReference type="ARBA" id="ARBA00021623"/>
    </source>
</evidence>
<keyword evidence="11" id="KW-0067">ATP-binding</keyword>
<organism evidence="17 18">
    <name type="scientific">Variimorphobacter saccharofermentans</name>
    <dbReference type="NCBI Taxonomy" id="2755051"/>
    <lineage>
        <taxon>Bacteria</taxon>
        <taxon>Bacillati</taxon>
        <taxon>Bacillota</taxon>
        <taxon>Clostridia</taxon>
        <taxon>Lachnospirales</taxon>
        <taxon>Lachnospiraceae</taxon>
        <taxon>Variimorphobacter</taxon>
    </lineage>
</organism>
<evidence type="ECO:0000256" key="1">
    <source>
        <dbReference type="ARBA" id="ARBA00001946"/>
    </source>
</evidence>
<dbReference type="EMBL" id="JACEGA010000001">
    <property type="protein sequence ID" value="MBB2184033.1"/>
    <property type="molecule type" value="Genomic_DNA"/>
</dbReference>
<dbReference type="EC" id="2.7.9.2" evidence="5"/>
<comment type="cofactor">
    <cofactor evidence="1">
        <name>Mg(2+)</name>
        <dbReference type="ChEBI" id="CHEBI:18420"/>
    </cofactor>
</comment>
<feature type="domain" description="Pyruvate phosphate dikinase AMP/ATP-binding" evidence="15">
    <location>
        <begin position="325"/>
        <end position="705"/>
    </location>
</feature>
<dbReference type="PANTHER" id="PTHR43030:SF1">
    <property type="entry name" value="PHOSPHOENOLPYRUVATE SYNTHASE"/>
    <property type="match status" value="1"/>
</dbReference>
<dbReference type="InterPro" id="IPR006319">
    <property type="entry name" value="PEP_synth"/>
</dbReference>
<dbReference type="Pfam" id="PF01326">
    <property type="entry name" value="PPDK_N"/>
    <property type="match status" value="1"/>
</dbReference>
<evidence type="ECO:0000256" key="7">
    <source>
        <dbReference type="ARBA" id="ARBA00022679"/>
    </source>
</evidence>
<comment type="function">
    <text evidence="2">Catalyzes the phosphorylation of pyruvate to phosphoenolpyruvate.</text>
</comment>
<evidence type="ECO:0000256" key="2">
    <source>
        <dbReference type="ARBA" id="ARBA00002988"/>
    </source>
</evidence>
<evidence type="ECO:0000256" key="9">
    <source>
        <dbReference type="ARBA" id="ARBA00022741"/>
    </source>
</evidence>
<protein>
    <recommendedName>
        <fullName evidence="6">Phosphoenolpyruvate synthase</fullName>
        <ecNumber evidence="5">2.7.9.2</ecNumber>
    </recommendedName>
    <alternativeName>
        <fullName evidence="13">Pyruvate, water dikinase</fullName>
    </alternativeName>
</protein>
<comment type="caution">
    <text evidence="17">The sequence shown here is derived from an EMBL/GenBank/DDBJ whole genome shotgun (WGS) entry which is preliminary data.</text>
</comment>
<keyword evidence="9" id="KW-0547">Nucleotide-binding</keyword>
<evidence type="ECO:0000256" key="12">
    <source>
        <dbReference type="ARBA" id="ARBA00022842"/>
    </source>
</evidence>
<dbReference type="Gene3D" id="3.30.460.10">
    <property type="entry name" value="Beta Polymerase, domain 2"/>
    <property type="match status" value="1"/>
</dbReference>
<dbReference type="SUPFAM" id="SSF56059">
    <property type="entry name" value="Glutathione synthetase ATP-binding domain-like"/>
    <property type="match status" value="1"/>
</dbReference>
<keyword evidence="8" id="KW-0479">Metal-binding</keyword>
<dbReference type="GO" id="GO:0016779">
    <property type="term" value="F:nucleotidyltransferase activity"/>
    <property type="evidence" value="ECO:0007669"/>
    <property type="project" value="InterPro"/>
</dbReference>
<evidence type="ECO:0000256" key="4">
    <source>
        <dbReference type="ARBA" id="ARBA00007837"/>
    </source>
</evidence>
<evidence type="ECO:0000256" key="14">
    <source>
        <dbReference type="ARBA" id="ARBA00047700"/>
    </source>
</evidence>
<dbReference type="SUPFAM" id="SSF81301">
    <property type="entry name" value="Nucleotidyltransferase"/>
    <property type="match status" value="1"/>
</dbReference>
<keyword evidence="18" id="KW-1185">Reference proteome</keyword>
<dbReference type="Gene3D" id="3.30.1490.20">
    <property type="entry name" value="ATP-grasp fold, A domain"/>
    <property type="match status" value="1"/>
</dbReference>
<dbReference type="GO" id="GO:0008986">
    <property type="term" value="F:pyruvate, water dikinase activity"/>
    <property type="evidence" value="ECO:0007669"/>
    <property type="project" value="UniProtKB-EC"/>
</dbReference>
<keyword evidence="7 17" id="KW-0808">Transferase</keyword>
<evidence type="ECO:0000313" key="18">
    <source>
        <dbReference type="Proteomes" id="UP000574276"/>
    </source>
</evidence>
<dbReference type="GO" id="GO:0046872">
    <property type="term" value="F:metal ion binding"/>
    <property type="evidence" value="ECO:0007669"/>
    <property type="project" value="UniProtKB-KW"/>
</dbReference>
<dbReference type="AlphaFoldDB" id="A0A839K293"/>
<dbReference type="PANTHER" id="PTHR43030">
    <property type="entry name" value="PHOSPHOENOLPYRUVATE SYNTHASE"/>
    <property type="match status" value="1"/>
</dbReference>
<evidence type="ECO:0000256" key="5">
    <source>
        <dbReference type="ARBA" id="ARBA00011996"/>
    </source>
</evidence>
<dbReference type="InterPro" id="IPR002192">
    <property type="entry name" value="PPDK_AMP/ATP-bd"/>
</dbReference>
<evidence type="ECO:0000256" key="3">
    <source>
        <dbReference type="ARBA" id="ARBA00004742"/>
    </source>
</evidence>
<evidence type="ECO:0000313" key="17">
    <source>
        <dbReference type="EMBL" id="MBB2184033.1"/>
    </source>
</evidence>
<evidence type="ECO:0000256" key="13">
    <source>
        <dbReference type="ARBA" id="ARBA00033470"/>
    </source>
</evidence>